<evidence type="ECO:0000313" key="2">
    <source>
        <dbReference type="Proteomes" id="UP001227268"/>
    </source>
</evidence>
<gene>
    <name evidence="1" type="ORF">QFC21_006074</name>
</gene>
<name>A0ACC2V551_9TREE</name>
<proteinExistence type="predicted"/>
<dbReference type="Proteomes" id="UP001227268">
    <property type="component" value="Unassembled WGS sequence"/>
</dbReference>
<dbReference type="EMBL" id="JASBWT010000026">
    <property type="protein sequence ID" value="KAJ9094248.1"/>
    <property type="molecule type" value="Genomic_DNA"/>
</dbReference>
<protein>
    <submittedName>
        <fullName evidence="1">Uncharacterized protein</fullName>
    </submittedName>
</protein>
<accession>A0ACC2V551</accession>
<comment type="caution">
    <text evidence="1">The sequence shown here is derived from an EMBL/GenBank/DDBJ whole genome shotgun (WGS) entry which is preliminary data.</text>
</comment>
<organism evidence="1 2">
    <name type="scientific">Naganishia friedmannii</name>
    <dbReference type="NCBI Taxonomy" id="89922"/>
    <lineage>
        <taxon>Eukaryota</taxon>
        <taxon>Fungi</taxon>
        <taxon>Dikarya</taxon>
        <taxon>Basidiomycota</taxon>
        <taxon>Agaricomycotina</taxon>
        <taxon>Tremellomycetes</taxon>
        <taxon>Filobasidiales</taxon>
        <taxon>Filobasidiaceae</taxon>
        <taxon>Naganishia</taxon>
    </lineage>
</organism>
<reference evidence="1" key="1">
    <citation type="submission" date="2023-04" db="EMBL/GenBank/DDBJ databases">
        <title>Draft Genome sequencing of Naganishia species isolated from polar environments using Oxford Nanopore Technology.</title>
        <authorList>
            <person name="Leo P."/>
            <person name="Venkateswaran K."/>
        </authorList>
    </citation>
    <scope>NUCLEOTIDE SEQUENCE</scope>
    <source>
        <strain evidence="1">MNA-CCFEE 5423</strain>
    </source>
</reference>
<evidence type="ECO:0000313" key="1">
    <source>
        <dbReference type="EMBL" id="KAJ9094248.1"/>
    </source>
</evidence>
<keyword evidence="2" id="KW-1185">Reference proteome</keyword>
<sequence length="395" mass="44752">MNGTRNKTKKVKEEAFPAFPGSKKRDVQKADEEERDNVTNSSRSSVNSFLEATTMLPSPTSVLLLGFLREELLPMLYETVVLNEKDSRWCAVVSGNAMTRKPFKFTKYLIADLSIQPSLLVFPKLVVFIPNTPKNTCPHHGPQLATDSLTIFKSVHTMTVSSLLHTLFPRRTTTGTRRRAVEHVSAVTVADSAFVLGTLEDEDVGYIFTSETDRLTTEFNFEHKSTSKRLGHTISQLLWLTMSSKDSVDDDESDEDNGLSGPKLNFNLYGTLDAADLVTKALKKLLWKEFFPSVNIQIASEQSLPFHLLEASVYKAAAIYERVWRRLIEDFDADDDIPWRQLCHIEVNVADDLDATAWGSFNLQESGKIALEFYRIQEDGNEDQRFIDIFTPKRR</sequence>